<dbReference type="SMART" id="SM00014">
    <property type="entry name" value="acidPPc"/>
    <property type="match status" value="1"/>
</dbReference>
<evidence type="ECO:0000256" key="1">
    <source>
        <dbReference type="SAM" id="Phobius"/>
    </source>
</evidence>
<evidence type="ECO:0000313" key="4">
    <source>
        <dbReference type="Proteomes" id="UP000183410"/>
    </source>
</evidence>
<keyword evidence="4" id="KW-1185">Reference proteome</keyword>
<dbReference type="Pfam" id="PF01569">
    <property type="entry name" value="PAP2"/>
    <property type="match status" value="1"/>
</dbReference>
<dbReference type="AlphaFoldDB" id="A0A1I2C629"/>
<dbReference type="SUPFAM" id="SSF48317">
    <property type="entry name" value="Acid phosphatase/Vanadium-dependent haloperoxidase"/>
    <property type="match status" value="1"/>
</dbReference>
<dbReference type="Gene3D" id="1.20.144.10">
    <property type="entry name" value="Phosphatidic acid phosphatase type 2/haloperoxidase"/>
    <property type="match status" value="1"/>
</dbReference>
<dbReference type="PANTHER" id="PTHR14969:SF13">
    <property type="entry name" value="AT30094P"/>
    <property type="match status" value="1"/>
</dbReference>
<dbReference type="InterPro" id="IPR036938">
    <property type="entry name" value="PAP2/HPO_sf"/>
</dbReference>
<feature type="domain" description="Phosphatidic acid phosphatase type 2/haloperoxidase" evidence="2">
    <location>
        <begin position="42"/>
        <end position="155"/>
    </location>
</feature>
<dbReference type="EMBL" id="FONN01000004">
    <property type="protein sequence ID" value="SFE63648.1"/>
    <property type="molecule type" value="Genomic_DNA"/>
</dbReference>
<dbReference type="InterPro" id="IPR000326">
    <property type="entry name" value="PAP2/HPO"/>
</dbReference>
<dbReference type="PANTHER" id="PTHR14969">
    <property type="entry name" value="SPHINGOSINE-1-PHOSPHATE PHOSPHOHYDROLASE"/>
    <property type="match status" value="1"/>
</dbReference>
<keyword evidence="1" id="KW-0472">Membrane</keyword>
<dbReference type="Proteomes" id="UP000183410">
    <property type="component" value="Unassembled WGS sequence"/>
</dbReference>
<keyword evidence="1" id="KW-0812">Transmembrane</keyword>
<evidence type="ECO:0000313" key="3">
    <source>
        <dbReference type="EMBL" id="SFE63648.1"/>
    </source>
</evidence>
<keyword evidence="1" id="KW-1133">Transmembrane helix</keyword>
<proteinExistence type="predicted"/>
<evidence type="ECO:0000259" key="2">
    <source>
        <dbReference type="SMART" id="SM00014"/>
    </source>
</evidence>
<protein>
    <submittedName>
        <fullName evidence="3">Undecaprenyl-diphosphatase</fullName>
    </submittedName>
</protein>
<organism evidence="3 4">
    <name type="scientific">Paenibacillus algorifonticola</name>
    <dbReference type="NCBI Taxonomy" id="684063"/>
    <lineage>
        <taxon>Bacteria</taxon>
        <taxon>Bacillati</taxon>
        <taxon>Bacillota</taxon>
        <taxon>Bacilli</taxon>
        <taxon>Bacillales</taxon>
        <taxon>Paenibacillaceae</taxon>
        <taxon>Paenibacillus</taxon>
    </lineage>
</organism>
<sequence>MRGEGWTAFFKVLSYMGSSLFIIAATFVLFLWFGWRSGWLKATPIIVGTGLVYITNTLAKMAFDRGRPEEAWGIEAAGASFPSGNAMLALALYGLAAIWIGRDAWFSQTTKRISYVLAGLLILLMGASRLYFSVHYATDIISGYAASFAILALMMAVLTARR</sequence>
<gene>
    <name evidence="3" type="ORF">SAMN04487969_104292</name>
</gene>
<feature type="transmembrane region" description="Helical" evidence="1">
    <location>
        <begin position="12"/>
        <end position="33"/>
    </location>
</feature>
<accession>A0A1I2C629</accession>
<feature type="transmembrane region" description="Helical" evidence="1">
    <location>
        <begin position="83"/>
        <end position="101"/>
    </location>
</feature>
<dbReference type="OrthoDB" id="9789113at2"/>
<reference evidence="4" key="1">
    <citation type="submission" date="2016-10" db="EMBL/GenBank/DDBJ databases">
        <authorList>
            <person name="Varghese N."/>
            <person name="Submissions S."/>
        </authorList>
    </citation>
    <scope>NUCLEOTIDE SEQUENCE [LARGE SCALE GENOMIC DNA]</scope>
    <source>
        <strain evidence="4">CGMCC 1.10223</strain>
    </source>
</reference>
<feature type="transmembrane region" description="Helical" evidence="1">
    <location>
        <begin position="113"/>
        <end position="134"/>
    </location>
</feature>
<feature type="transmembrane region" description="Helical" evidence="1">
    <location>
        <begin position="140"/>
        <end position="160"/>
    </location>
</feature>
<name>A0A1I2C629_9BACL</name>